<gene>
    <name evidence="1" type="ORF">HaLaN_27736</name>
</gene>
<evidence type="ECO:0000313" key="1">
    <source>
        <dbReference type="EMBL" id="GFH29128.1"/>
    </source>
</evidence>
<dbReference type="AlphaFoldDB" id="A0A6A0A979"/>
<organism evidence="1 2">
    <name type="scientific">Haematococcus lacustris</name>
    <name type="common">Green alga</name>
    <name type="synonym">Haematococcus pluvialis</name>
    <dbReference type="NCBI Taxonomy" id="44745"/>
    <lineage>
        <taxon>Eukaryota</taxon>
        <taxon>Viridiplantae</taxon>
        <taxon>Chlorophyta</taxon>
        <taxon>core chlorophytes</taxon>
        <taxon>Chlorophyceae</taxon>
        <taxon>CS clade</taxon>
        <taxon>Chlamydomonadales</taxon>
        <taxon>Haematococcaceae</taxon>
        <taxon>Haematococcus</taxon>
    </lineage>
</organism>
<comment type="caution">
    <text evidence="1">The sequence shown here is derived from an EMBL/GenBank/DDBJ whole genome shotgun (WGS) entry which is preliminary data.</text>
</comment>
<accession>A0A6A0A979</accession>
<feature type="non-terminal residue" evidence="1">
    <location>
        <position position="1"/>
    </location>
</feature>
<name>A0A6A0A979_HAELA</name>
<sequence length="73" mass="7980">MRAKSGLQRPMPLPLGGMIMATQLESNFSHTFSFTSRRYTRAGGYPSYRATCATHNSVAKRASAARLAWGKTA</sequence>
<keyword evidence="2" id="KW-1185">Reference proteome</keyword>
<evidence type="ECO:0000313" key="2">
    <source>
        <dbReference type="Proteomes" id="UP000485058"/>
    </source>
</evidence>
<proteinExistence type="predicted"/>
<dbReference type="Proteomes" id="UP000485058">
    <property type="component" value="Unassembled WGS sequence"/>
</dbReference>
<reference evidence="1 2" key="1">
    <citation type="submission" date="2020-02" db="EMBL/GenBank/DDBJ databases">
        <title>Draft genome sequence of Haematococcus lacustris strain NIES-144.</title>
        <authorList>
            <person name="Morimoto D."/>
            <person name="Nakagawa S."/>
            <person name="Yoshida T."/>
            <person name="Sawayama S."/>
        </authorList>
    </citation>
    <scope>NUCLEOTIDE SEQUENCE [LARGE SCALE GENOMIC DNA]</scope>
    <source>
        <strain evidence="1 2">NIES-144</strain>
    </source>
</reference>
<dbReference type="EMBL" id="BLLF01004195">
    <property type="protein sequence ID" value="GFH29128.1"/>
    <property type="molecule type" value="Genomic_DNA"/>
</dbReference>
<protein>
    <submittedName>
        <fullName evidence="1">Uncharacterized protein</fullName>
    </submittedName>
</protein>